<evidence type="ECO:0000256" key="8">
    <source>
        <dbReference type="SAM" id="MobiDB-lite"/>
    </source>
</evidence>
<feature type="compositionally biased region" description="Low complexity" evidence="8">
    <location>
        <begin position="512"/>
        <end position="535"/>
    </location>
</feature>
<feature type="transmembrane region" description="Helical" evidence="7">
    <location>
        <begin position="343"/>
        <end position="370"/>
    </location>
</feature>
<evidence type="ECO:0000256" key="3">
    <source>
        <dbReference type="ARBA" id="ARBA00022692"/>
    </source>
</evidence>
<keyword evidence="4 7" id="KW-1133">Transmembrane helix</keyword>
<evidence type="ECO:0000313" key="10">
    <source>
        <dbReference type="EMBL" id="CAF1079417.1"/>
    </source>
</evidence>
<feature type="compositionally biased region" description="Basic and acidic residues" evidence="8">
    <location>
        <begin position="644"/>
        <end position="660"/>
    </location>
</feature>
<dbReference type="PANTHER" id="PTHR22883">
    <property type="entry name" value="ZINC FINGER DHHC DOMAIN CONTAINING PROTEIN"/>
    <property type="match status" value="1"/>
</dbReference>
<proteinExistence type="inferred from homology"/>
<dbReference type="GO" id="GO:0005783">
    <property type="term" value="C:endoplasmic reticulum"/>
    <property type="evidence" value="ECO:0007669"/>
    <property type="project" value="TreeGrafter"/>
</dbReference>
<dbReference type="EC" id="2.3.1.225" evidence="7"/>
<dbReference type="GO" id="GO:0006612">
    <property type="term" value="P:protein targeting to membrane"/>
    <property type="evidence" value="ECO:0007669"/>
    <property type="project" value="TreeGrafter"/>
</dbReference>
<dbReference type="EMBL" id="CAJNOR010001120">
    <property type="protein sequence ID" value="CAF1079417.1"/>
    <property type="molecule type" value="Genomic_DNA"/>
</dbReference>
<feature type="transmembrane region" description="Helical" evidence="7">
    <location>
        <begin position="141"/>
        <end position="162"/>
    </location>
</feature>
<comment type="domain">
    <text evidence="7">The DHHC domain is required for palmitoyltransferase activity.</text>
</comment>
<dbReference type="InterPro" id="IPR039859">
    <property type="entry name" value="PFA4/ZDH16/20/ERF2-like"/>
</dbReference>
<feature type="compositionally biased region" description="Polar residues" evidence="8">
    <location>
        <begin position="537"/>
        <end position="547"/>
    </location>
</feature>
<accession>A0A814MHF7</accession>
<feature type="region of interest" description="Disordered" evidence="8">
    <location>
        <begin position="637"/>
        <end position="660"/>
    </location>
</feature>
<evidence type="ECO:0000256" key="7">
    <source>
        <dbReference type="RuleBase" id="RU079119"/>
    </source>
</evidence>
<gene>
    <name evidence="10" type="ORF">XAT740_LOCUS17239</name>
</gene>
<keyword evidence="5 7" id="KW-0472">Membrane</keyword>
<comment type="caution">
    <text evidence="10">The sequence shown here is derived from an EMBL/GenBank/DDBJ whole genome shotgun (WGS) entry which is preliminary data.</text>
</comment>
<dbReference type="PROSITE" id="PS50216">
    <property type="entry name" value="DHHC"/>
    <property type="match status" value="1"/>
</dbReference>
<evidence type="ECO:0000259" key="9">
    <source>
        <dbReference type="Pfam" id="PF01529"/>
    </source>
</evidence>
<comment type="similarity">
    <text evidence="7">Belongs to the DHHC palmitoyltransferase family.</text>
</comment>
<dbReference type="AlphaFoldDB" id="A0A814MHF7"/>
<evidence type="ECO:0000256" key="1">
    <source>
        <dbReference type="ARBA" id="ARBA00004141"/>
    </source>
</evidence>
<keyword evidence="6 7" id="KW-0012">Acyltransferase</keyword>
<dbReference type="Proteomes" id="UP000663828">
    <property type="component" value="Unassembled WGS sequence"/>
</dbReference>
<evidence type="ECO:0000313" key="11">
    <source>
        <dbReference type="Proteomes" id="UP000663828"/>
    </source>
</evidence>
<comment type="subcellular location">
    <subcellularLocation>
        <location evidence="1">Membrane</location>
        <topology evidence="1">Multi-pass membrane protein</topology>
    </subcellularLocation>
</comment>
<dbReference type="InterPro" id="IPR001594">
    <property type="entry name" value="Palmitoyltrfase_DHHC"/>
</dbReference>
<organism evidence="10 11">
    <name type="scientific">Adineta ricciae</name>
    <name type="common">Rotifer</name>
    <dbReference type="NCBI Taxonomy" id="249248"/>
    <lineage>
        <taxon>Eukaryota</taxon>
        <taxon>Metazoa</taxon>
        <taxon>Spiralia</taxon>
        <taxon>Gnathifera</taxon>
        <taxon>Rotifera</taxon>
        <taxon>Eurotatoria</taxon>
        <taxon>Bdelloidea</taxon>
        <taxon>Adinetida</taxon>
        <taxon>Adinetidae</taxon>
        <taxon>Adineta</taxon>
    </lineage>
</organism>
<comment type="catalytic activity">
    <reaction evidence="7">
        <text>L-cysteinyl-[protein] + hexadecanoyl-CoA = S-hexadecanoyl-L-cysteinyl-[protein] + CoA</text>
        <dbReference type="Rhea" id="RHEA:36683"/>
        <dbReference type="Rhea" id="RHEA-COMP:10131"/>
        <dbReference type="Rhea" id="RHEA-COMP:11032"/>
        <dbReference type="ChEBI" id="CHEBI:29950"/>
        <dbReference type="ChEBI" id="CHEBI:57287"/>
        <dbReference type="ChEBI" id="CHEBI:57379"/>
        <dbReference type="ChEBI" id="CHEBI:74151"/>
        <dbReference type="EC" id="2.3.1.225"/>
    </reaction>
</comment>
<keyword evidence="11" id="KW-1185">Reference proteome</keyword>
<feature type="transmembrane region" description="Helical" evidence="7">
    <location>
        <begin position="276"/>
        <end position="296"/>
    </location>
</feature>
<feature type="transmembrane region" description="Helical" evidence="7">
    <location>
        <begin position="50"/>
        <end position="74"/>
    </location>
</feature>
<dbReference type="GO" id="GO:0005794">
    <property type="term" value="C:Golgi apparatus"/>
    <property type="evidence" value="ECO:0007669"/>
    <property type="project" value="TreeGrafter"/>
</dbReference>
<evidence type="ECO:0000256" key="2">
    <source>
        <dbReference type="ARBA" id="ARBA00022679"/>
    </source>
</evidence>
<feature type="region of interest" description="Disordered" evidence="8">
    <location>
        <begin position="455"/>
        <end position="547"/>
    </location>
</feature>
<keyword evidence="3 7" id="KW-0812">Transmembrane</keyword>
<sequence>MISSFIVISTLLINAGAVINTKLKRKEIGFMIDNPSIGDKIREFFASLQYFRVFIALWNVIVIFLMFTLIIGCVSMSPHSSRLQVVTTPSYVSDVDVKTKLKSHHRRSQKACSTERLPALFAWLLLLSTSFTYWICILPEIIILLPSFYLLLLFHCFLFALLCGNFVLATYMDPGVYEQSTQKEHSDVSFYTRPSKRKGATDTDDDDDDAYEPQARLVYINEGPIQMKYCRTCKLFRPPRCSHCSICERCIDTFDHHCPWLNNCVGRRNYRYFFQFLFLLCVHMTFIFVFCLYYVLRGRHRQVLTSNMVTDAYDSLVPTSETDILTTTVLSKTMFIGFSDYRFIISIVLLILVGLLAIPIFGLTGFHVYLVARGRTTNEQVTGKFRQQGDVFTKGLIRNFAHLLCQPLYPQLKAPKPKRYNVALFEKMAYENYRLPNGKTKSSKKTATKVVYEVTKEEEQKRPKRKKKRVVRDENGGEIKPKPAIHVNPLDENVAKHRTKPSSNKPIKIPEQQPTSSSSQLSSSSSSPIQPIKTQSKPKTNLPRTLSNVSLSSRYSYDNMDENEEYIFDIHGHRQRPTPGTPNDYLTKVNHTKRMNTINSDLQGDTASTTSAMTLRTESYRQAHPLQSFAFDYPKQPLLSQSSSKKDNSHAPNKHYEISV</sequence>
<evidence type="ECO:0000256" key="6">
    <source>
        <dbReference type="ARBA" id="ARBA00023315"/>
    </source>
</evidence>
<keyword evidence="2 7" id="KW-0808">Transferase</keyword>
<protein>
    <recommendedName>
        <fullName evidence="7">Palmitoyltransferase</fullName>
        <ecNumber evidence="7">2.3.1.225</ecNumber>
    </recommendedName>
</protein>
<name>A0A814MHF7_ADIRI</name>
<dbReference type="GO" id="GO:0016020">
    <property type="term" value="C:membrane"/>
    <property type="evidence" value="ECO:0007669"/>
    <property type="project" value="UniProtKB-SubCell"/>
</dbReference>
<feature type="region of interest" description="Disordered" evidence="8">
    <location>
        <begin position="187"/>
        <end position="210"/>
    </location>
</feature>
<feature type="transmembrane region" description="Helical" evidence="7">
    <location>
        <begin position="117"/>
        <end position="135"/>
    </location>
</feature>
<feature type="domain" description="Palmitoyltransferase DHHC" evidence="9">
    <location>
        <begin position="226"/>
        <end position="382"/>
    </location>
</feature>
<reference evidence="10" key="1">
    <citation type="submission" date="2021-02" db="EMBL/GenBank/DDBJ databases">
        <authorList>
            <person name="Nowell W R."/>
        </authorList>
    </citation>
    <scope>NUCLEOTIDE SEQUENCE</scope>
</reference>
<evidence type="ECO:0000256" key="4">
    <source>
        <dbReference type="ARBA" id="ARBA00022989"/>
    </source>
</evidence>
<dbReference type="GO" id="GO:0019706">
    <property type="term" value="F:protein-cysteine S-palmitoyltransferase activity"/>
    <property type="evidence" value="ECO:0007669"/>
    <property type="project" value="UniProtKB-EC"/>
</dbReference>
<feature type="compositionally biased region" description="Basic and acidic residues" evidence="8">
    <location>
        <begin position="471"/>
        <end position="481"/>
    </location>
</feature>
<dbReference type="PANTHER" id="PTHR22883:SF488">
    <property type="entry name" value="PALMITOYLTRANSFERASE"/>
    <property type="match status" value="1"/>
</dbReference>
<evidence type="ECO:0000256" key="5">
    <source>
        <dbReference type="ARBA" id="ARBA00023136"/>
    </source>
</evidence>
<dbReference type="Pfam" id="PF01529">
    <property type="entry name" value="DHHC"/>
    <property type="match status" value="1"/>
</dbReference>